<organism evidence="2">
    <name type="scientific">marine sediment metagenome</name>
    <dbReference type="NCBI Taxonomy" id="412755"/>
    <lineage>
        <taxon>unclassified sequences</taxon>
        <taxon>metagenomes</taxon>
        <taxon>ecological metagenomes</taxon>
    </lineage>
</organism>
<proteinExistence type="predicted"/>
<reference evidence="2" key="1">
    <citation type="journal article" date="2014" name="Front. Microbiol.">
        <title>High frequency of phylogenetically diverse reductive dehalogenase-homologous genes in deep subseafloor sedimentary metagenomes.</title>
        <authorList>
            <person name="Kawai M."/>
            <person name="Futagami T."/>
            <person name="Toyoda A."/>
            <person name="Takaki Y."/>
            <person name="Nishi S."/>
            <person name="Hori S."/>
            <person name="Arai W."/>
            <person name="Tsubouchi T."/>
            <person name="Morono Y."/>
            <person name="Uchiyama I."/>
            <person name="Ito T."/>
            <person name="Fujiyama A."/>
            <person name="Inagaki F."/>
            <person name="Takami H."/>
        </authorList>
    </citation>
    <scope>NUCLEOTIDE SEQUENCE</scope>
    <source>
        <strain evidence="2">Expedition CK06-06</strain>
    </source>
</reference>
<dbReference type="EMBL" id="BARW01002610">
    <property type="protein sequence ID" value="GAI59090.1"/>
    <property type="molecule type" value="Genomic_DNA"/>
</dbReference>
<accession>X1R7G1</accession>
<protein>
    <recommendedName>
        <fullName evidence="1">C2H2-type domain-containing protein</fullName>
    </recommendedName>
</protein>
<sequence>MIKCSYCNREFKNTKALGSHISYIHKFENILLPKAYAMKVSFEVEWIWEGRKLVIICPSLEVREFISFAIREKCIEVRVKNKHSSENN</sequence>
<dbReference type="InterPro" id="IPR013087">
    <property type="entry name" value="Znf_C2H2_type"/>
</dbReference>
<dbReference type="PROSITE" id="PS00028">
    <property type="entry name" value="ZINC_FINGER_C2H2_1"/>
    <property type="match status" value="1"/>
</dbReference>
<evidence type="ECO:0000313" key="2">
    <source>
        <dbReference type="EMBL" id="GAI59090.1"/>
    </source>
</evidence>
<gene>
    <name evidence="2" type="ORF">S12H4_07173</name>
</gene>
<name>X1R7G1_9ZZZZ</name>
<comment type="caution">
    <text evidence="2">The sequence shown here is derived from an EMBL/GenBank/DDBJ whole genome shotgun (WGS) entry which is preliminary data.</text>
</comment>
<feature type="domain" description="C2H2-type" evidence="1">
    <location>
        <begin position="2"/>
        <end position="30"/>
    </location>
</feature>
<dbReference type="PROSITE" id="PS50157">
    <property type="entry name" value="ZINC_FINGER_C2H2_2"/>
    <property type="match status" value="1"/>
</dbReference>
<dbReference type="AlphaFoldDB" id="X1R7G1"/>
<evidence type="ECO:0000259" key="1">
    <source>
        <dbReference type="PROSITE" id="PS50157"/>
    </source>
</evidence>